<protein>
    <submittedName>
        <fullName evidence="6">RNA polymerase sigma factor</fullName>
    </submittedName>
</protein>
<dbReference type="Gene3D" id="1.10.1740.10">
    <property type="match status" value="1"/>
</dbReference>
<name>A0A2S9YQU7_9BACT</name>
<dbReference type="InterPro" id="IPR039425">
    <property type="entry name" value="RNA_pol_sigma-70-like"/>
</dbReference>
<dbReference type="Proteomes" id="UP000238823">
    <property type="component" value="Unassembled WGS sequence"/>
</dbReference>
<comment type="caution">
    <text evidence="6">The sequence shown here is derived from an EMBL/GenBank/DDBJ whole genome shotgun (WGS) entry which is preliminary data.</text>
</comment>
<dbReference type="InterPro" id="IPR014284">
    <property type="entry name" value="RNA_pol_sigma-70_dom"/>
</dbReference>
<feature type="domain" description="RNA polymerase sigma-70 region 2" evidence="5">
    <location>
        <begin position="33"/>
        <end position="89"/>
    </location>
</feature>
<proteinExistence type="inferred from homology"/>
<comment type="similarity">
    <text evidence="1">Belongs to the sigma-70 factor family. ECF subfamily.</text>
</comment>
<dbReference type="RefSeq" id="WP_106089878.1">
    <property type="nucleotide sequence ID" value="NZ_PVNL01000054.1"/>
</dbReference>
<dbReference type="SUPFAM" id="SSF88946">
    <property type="entry name" value="Sigma2 domain of RNA polymerase sigma factors"/>
    <property type="match status" value="1"/>
</dbReference>
<keyword evidence="3" id="KW-0731">Sigma factor</keyword>
<dbReference type="GO" id="GO:0016987">
    <property type="term" value="F:sigma factor activity"/>
    <property type="evidence" value="ECO:0007669"/>
    <property type="project" value="UniProtKB-KW"/>
</dbReference>
<dbReference type="GO" id="GO:0006352">
    <property type="term" value="P:DNA-templated transcription initiation"/>
    <property type="evidence" value="ECO:0007669"/>
    <property type="project" value="InterPro"/>
</dbReference>
<keyword evidence="2" id="KW-0805">Transcription regulation</keyword>
<gene>
    <name evidence="6" type="ORF">ENSA7_28670</name>
</gene>
<keyword evidence="4" id="KW-0804">Transcription</keyword>
<dbReference type="OrthoDB" id="9803470at2"/>
<evidence type="ECO:0000313" key="6">
    <source>
        <dbReference type="EMBL" id="PRQ07474.1"/>
    </source>
</evidence>
<dbReference type="AlphaFoldDB" id="A0A2S9YQU7"/>
<evidence type="ECO:0000256" key="1">
    <source>
        <dbReference type="ARBA" id="ARBA00010641"/>
    </source>
</evidence>
<dbReference type="InterPro" id="IPR007627">
    <property type="entry name" value="RNA_pol_sigma70_r2"/>
</dbReference>
<dbReference type="PANTHER" id="PTHR43133">
    <property type="entry name" value="RNA POLYMERASE ECF-TYPE SIGMA FACTO"/>
    <property type="match status" value="1"/>
</dbReference>
<dbReference type="Gene3D" id="1.10.10.10">
    <property type="entry name" value="Winged helix-like DNA-binding domain superfamily/Winged helix DNA-binding domain"/>
    <property type="match status" value="1"/>
</dbReference>
<dbReference type="Pfam" id="PF04542">
    <property type="entry name" value="Sigma70_r2"/>
    <property type="match status" value="1"/>
</dbReference>
<organism evidence="6 7">
    <name type="scientific">Enhygromyxa salina</name>
    <dbReference type="NCBI Taxonomy" id="215803"/>
    <lineage>
        <taxon>Bacteria</taxon>
        <taxon>Pseudomonadati</taxon>
        <taxon>Myxococcota</taxon>
        <taxon>Polyangia</taxon>
        <taxon>Nannocystales</taxon>
        <taxon>Nannocystaceae</taxon>
        <taxon>Enhygromyxa</taxon>
    </lineage>
</organism>
<evidence type="ECO:0000259" key="5">
    <source>
        <dbReference type="Pfam" id="PF04542"/>
    </source>
</evidence>
<dbReference type="SUPFAM" id="SSF88659">
    <property type="entry name" value="Sigma3 and sigma4 domains of RNA polymerase sigma factors"/>
    <property type="match status" value="1"/>
</dbReference>
<reference evidence="6 7" key="1">
    <citation type="submission" date="2018-03" db="EMBL/GenBank/DDBJ databases">
        <title>Draft Genome Sequences of the Obligatory Marine Myxobacteria Enhygromyxa salina SWB007.</title>
        <authorList>
            <person name="Poehlein A."/>
            <person name="Moghaddam J.A."/>
            <person name="Harms H."/>
            <person name="Alanjari M."/>
            <person name="Koenig G.M."/>
            <person name="Daniel R."/>
            <person name="Schaeberle T.F."/>
        </authorList>
    </citation>
    <scope>NUCLEOTIDE SEQUENCE [LARGE SCALE GENOMIC DNA]</scope>
    <source>
        <strain evidence="6 7">SWB007</strain>
    </source>
</reference>
<dbReference type="InterPro" id="IPR013324">
    <property type="entry name" value="RNA_pol_sigma_r3/r4-like"/>
</dbReference>
<sequence>MTLDELLDALNDGEPRAEERLFQRLRVELLPFFKKRVQASDAEDLTQETLAIVAKRLRTTPFERGPVSFRSFAFGVAWFRVRDNRRAKVRDQLPLPPFPEWCDVPESSLDEAAMTLQQSALLHAALVAIKTCYRRALESRLRDEDPREFAEAEGIEVGTVRSRVHRALELVRAEIEARRRTPRTASPTG</sequence>
<accession>A0A2S9YQU7</accession>
<dbReference type="NCBIfam" id="TIGR02937">
    <property type="entry name" value="sigma70-ECF"/>
    <property type="match status" value="1"/>
</dbReference>
<dbReference type="InterPro" id="IPR036388">
    <property type="entry name" value="WH-like_DNA-bd_sf"/>
</dbReference>
<evidence type="ECO:0000256" key="3">
    <source>
        <dbReference type="ARBA" id="ARBA00023082"/>
    </source>
</evidence>
<dbReference type="InterPro" id="IPR013325">
    <property type="entry name" value="RNA_pol_sigma_r2"/>
</dbReference>
<dbReference type="EMBL" id="PVNL01000054">
    <property type="protein sequence ID" value="PRQ07474.1"/>
    <property type="molecule type" value="Genomic_DNA"/>
</dbReference>
<dbReference type="PANTHER" id="PTHR43133:SF63">
    <property type="entry name" value="RNA POLYMERASE SIGMA FACTOR FECI-RELATED"/>
    <property type="match status" value="1"/>
</dbReference>
<evidence type="ECO:0000256" key="4">
    <source>
        <dbReference type="ARBA" id="ARBA00023163"/>
    </source>
</evidence>
<evidence type="ECO:0000256" key="2">
    <source>
        <dbReference type="ARBA" id="ARBA00023015"/>
    </source>
</evidence>
<evidence type="ECO:0000313" key="7">
    <source>
        <dbReference type="Proteomes" id="UP000238823"/>
    </source>
</evidence>